<evidence type="ECO:0000313" key="3">
    <source>
        <dbReference type="Proteomes" id="UP001195483"/>
    </source>
</evidence>
<dbReference type="EMBL" id="JAEAOA010000614">
    <property type="protein sequence ID" value="KAK3611163.1"/>
    <property type="molecule type" value="Genomic_DNA"/>
</dbReference>
<feature type="compositionally biased region" description="Basic and acidic residues" evidence="1">
    <location>
        <begin position="88"/>
        <end position="106"/>
    </location>
</feature>
<organism evidence="2 3">
    <name type="scientific">Potamilus streckersoni</name>
    <dbReference type="NCBI Taxonomy" id="2493646"/>
    <lineage>
        <taxon>Eukaryota</taxon>
        <taxon>Metazoa</taxon>
        <taxon>Spiralia</taxon>
        <taxon>Lophotrochozoa</taxon>
        <taxon>Mollusca</taxon>
        <taxon>Bivalvia</taxon>
        <taxon>Autobranchia</taxon>
        <taxon>Heteroconchia</taxon>
        <taxon>Palaeoheterodonta</taxon>
        <taxon>Unionida</taxon>
        <taxon>Unionoidea</taxon>
        <taxon>Unionidae</taxon>
        <taxon>Ambleminae</taxon>
        <taxon>Lampsilini</taxon>
        <taxon>Potamilus</taxon>
    </lineage>
</organism>
<gene>
    <name evidence="2" type="ORF">CHS0354_009627</name>
</gene>
<sequence length="125" mass="14316">MPLAPVTVQGYGLKTQQLECKDIKRKSASFQNHSNENRSIRKHVAEIVPLKTFTQNTMRKQIGTCVNNKGILPRSKVLYTKENRKEELFARQNRDHNDSVSRDDHSTGAQSQELNNSPKNNLQQI</sequence>
<dbReference type="AlphaFoldDB" id="A0AAE0TJL2"/>
<dbReference type="Proteomes" id="UP001195483">
    <property type="component" value="Unassembled WGS sequence"/>
</dbReference>
<comment type="caution">
    <text evidence="2">The sequence shown here is derived from an EMBL/GenBank/DDBJ whole genome shotgun (WGS) entry which is preliminary data.</text>
</comment>
<proteinExistence type="predicted"/>
<evidence type="ECO:0000256" key="1">
    <source>
        <dbReference type="SAM" id="MobiDB-lite"/>
    </source>
</evidence>
<name>A0AAE0TJL2_9BIVA</name>
<protein>
    <submittedName>
        <fullName evidence="2">Uncharacterized protein</fullName>
    </submittedName>
</protein>
<feature type="non-terminal residue" evidence="2">
    <location>
        <position position="125"/>
    </location>
</feature>
<reference evidence="2" key="1">
    <citation type="journal article" date="2021" name="Genome Biol. Evol.">
        <title>A High-Quality Reference Genome for a Parasitic Bivalve with Doubly Uniparental Inheritance (Bivalvia: Unionida).</title>
        <authorList>
            <person name="Smith C.H."/>
        </authorList>
    </citation>
    <scope>NUCLEOTIDE SEQUENCE</scope>
    <source>
        <strain evidence="2">CHS0354</strain>
    </source>
</reference>
<keyword evidence="3" id="KW-1185">Reference proteome</keyword>
<reference evidence="2" key="3">
    <citation type="submission" date="2023-05" db="EMBL/GenBank/DDBJ databases">
        <authorList>
            <person name="Smith C.H."/>
        </authorList>
    </citation>
    <scope>NUCLEOTIDE SEQUENCE</scope>
    <source>
        <strain evidence="2">CHS0354</strain>
        <tissue evidence="2">Mantle</tissue>
    </source>
</reference>
<feature type="region of interest" description="Disordered" evidence="1">
    <location>
        <begin position="88"/>
        <end position="125"/>
    </location>
</feature>
<evidence type="ECO:0000313" key="2">
    <source>
        <dbReference type="EMBL" id="KAK3611163.1"/>
    </source>
</evidence>
<accession>A0AAE0TJL2</accession>
<reference evidence="2" key="2">
    <citation type="journal article" date="2021" name="Genome Biol. Evol.">
        <title>Developing a high-quality reference genome for a parasitic bivalve with doubly uniparental inheritance (Bivalvia: Unionida).</title>
        <authorList>
            <person name="Smith C.H."/>
        </authorList>
    </citation>
    <scope>NUCLEOTIDE SEQUENCE</scope>
    <source>
        <strain evidence="2">CHS0354</strain>
        <tissue evidence="2">Mantle</tissue>
    </source>
</reference>
<feature type="compositionally biased region" description="Polar residues" evidence="1">
    <location>
        <begin position="107"/>
        <end position="125"/>
    </location>
</feature>